<keyword evidence="3" id="KW-1185">Reference proteome</keyword>
<evidence type="ECO:0000256" key="1">
    <source>
        <dbReference type="SAM" id="MobiDB-lite"/>
    </source>
</evidence>
<dbReference type="EMBL" id="JBFXLR010000125">
    <property type="protein sequence ID" value="KAL2836071.1"/>
    <property type="molecule type" value="Genomic_DNA"/>
</dbReference>
<comment type="caution">
    <text evidence="2">The sequence shown here is derived from an EMBL/GenBank/DDBJ whole genome shotgun (WGS) entry which is preliminary data.</text>
</comment>
<feature type="region of interest" description="Disordered" evidence="1">
    <location>
        <begin position="20"/>
        <end position="46"/>
    </location>
</feature>
<sequence length="69" mass="7971">MRDYYYCVRPVGYITTYPGYGGSTTTEPFEQTPSTRLPQGPSRQRSFPLLIGRDETAIRISHLRMSRKI</sequence>
<organism evidence="2 3">
    <name type="scientific">Aspergillus pseudodeflectus</name>
    <dbReference type="NCBI Taxonomy" id="176178"/>
    <lineage>
        <taxon>Eukaryota</taxon>
        <taxon>Fungi</taxon>
        <taxon>Dikarya</taxon>
        <taxon>Ascomycota</taxon>
        <taxon>Pezizomycotina</taxon>
        <taxon>Eurotiomycetes</taxon>
        <taxon>Eurotiomycetidae</taxon>
        <taxon>Eurotiales</taxon>
        <taxon>Aspergillaceae</taxon>
        <taxon>Aspergillus</taxon>
        <taxon>Aspergillus subgen. Nidulantes</taxon>
    </lineage>
</organism>
<evidence type="ECO:0000313" key="2">
    <source>
        <dbReference type="EMBL" id="KAL2836071.1"/>
    </source>
</evidence>
<dbReference type="RefSeq" id="XP_070891937.1">
    <property type="nucleotide sequence ID" value="XM_071042346.1"/>
</dbReference>
<name>A0ABR4J7R7_9EURO</name>
<dbReference type="Proteomes" id="UP001610444">
    <property type="component" value="Unassembled WGS sequence"/>
</dbReference>
<dbReference type="GeneID" id="98157510"/>
<evidence type="ECO:0000313" key="3">
    <source>
        <dbReference type="Proteomes" id="UP001610444"/>
    </source>
</evidence>
<gene>
    <name evidence="2" type="ORF">BJX68DRAFT_251081</name>
</gene>
<reference evidence="2 3" key="1">
    <citation type="submission" date="2024-07" db="EMBL/GenBank/DDBJ databases">
        <title>Section-level genome sequencing and comparative genomics of Aspergillus sections Usti and Cavernicolus.</title>
        <authorList>
            <consortium name="Lawrence Berkeley National Laboratory"/>
            <person name="Nybo J.L."/>
            <person name="Vesth T.C."/>
            <person name="Theobald S."/>
            <person name="Frisvad J.C."/>
            <person name="Larsen T.O."/>
            <person name="Kjaerboelling I."/>
            <person name="Rothschild-Mancinelli K."/>
            <person name="Lyhne E.K."/>
            <person name="Kogle M.E."/>
            <person name="Barry K."/>
            <person name="Clum A."/>
            <person name="Na H."/>
            <person name="Ledsgaard L."/>
            <person name="Lin J."/>
            <person name="Lipzen A."/>
            <person name="Kuo A."/>
            <person name="Riley R."/>
            <person name="Mondo S."/>
            <person name="LaButti K."/>
            <person name="Haridas S."/>
            <person name="Pangalinan J."/>
            <person name="Salamov A.A."/>
            <person name="Simmons B.A."/>
            <person name="Magnuson J.K."/>
            <person name="Chen J."/>
            <person name="Drula E."/>
            <person name="Henrissat B."/>
            <person name="Wiebenga A."/>
            <person name="Lubbers R.J."/>
            <person name="Gomes A.C."/>
            <person name="Macurrencykelacurrency M.R."/>
            <person name="Stajich J."/>
            <person name="Grigoriev I.V."/>
            <person name="Mortensen U.H."/>
            <person name="De vries R.P."/>
            <person name="Baker S.E."/>
            <person name="Andersen M.R."/>
        </authorList>
    </citation>
    <scope>NUCLEOTIDE SEQUENCE [LARGE SCALE GENOMIC DNA]</scope>
    <source>
        <strain evidence="2 3">CBS 756.74</strain>
    </source>
</reference>
<feature type="compositionally biased region" description="Polar residues" evidence="1">
    <location>
        <begin position="27"/>
        <end position="45"/>
    </location>
</feature>
<protein>
    <submittedName>
        <fullName evidence="2">Uncharacterized protein</fullName>
    </submittedName>
</protein>
<proteinExistence type="predicted"/>
<accession>A0ABR4J7R7</accession>